<feature type="region of interest" description="Disordered" evidence="2">
    <location>
        <begin position="234"/>
        <end position="263"/>
    </location>
</feature>
<feature type="compositionally biased region" description="Basic and acidic residues" evidence="2">
    <location>
        <begin position="1287"/>
        <end position="1297"/>
    </location>
</feature>
<feature type="region of interest" description="Disordered" evidence="2">
    <location>
        <begin position="116"/>
        <end position="136"/>
    </location>
</feature>
<evidence type="ECO:0000256" key="1">
    <source>
        <dbReference type="SAM" id="Coils"/>
    </source>
</evidence>
<dbReference type="SMART" id="SM00429">
    <property type="entry name" value="IPT"/>
    <property type="match status" value="1"/>
</dbReference>
<feature type="coiled-coil region" evidence="1">
    <location>
        <begin position="753"/>
        <end position="780"/>
    </location>
</feature>
<dbReference type="Proteomes" id="UP000717515">
    <property type="component" value="Unassembled WGS sequence"/>
</dbReference>
<proteinExistence type="predicted"/>
<dbReference type="Pfam" id="PF03357">
    <property type="entry name" value="Snf7"/>
    <property type="match status" value="1"/>
</dbReference>
<reference evidence="4" key="1">
    <citation type="submission" date="2021-07" db="EMBL/GenBank/DDBJ databases">
        <title>Draft genome of Mortierella alpina, strain LL118, isolated from an aspen leaf litter sample.</title>
        <authorList>
            <person name="Yang S."/>
            <person name="Vinatzer B.A."/>
        </authorList>
    </citation>
    <scope>NUCLEOTIDE SEQUENCE</scope>
    <source>
        <strain evidence="4">LL118</strain>
    </source>
</reference>
<protein>
    <recommendedName>
        <fullName evidence="3">IPT/TIG domain-containing protein</fullName>
    </recommendedName>
</protein>
<feature type="compositionally biased region" description="Low complexity" evidence="2">
    <location>
        <begin position="853"/>
        <end position="864"/>
    </location>
</feature>
<dbReference type="EMBL" id="JAIFTL010000054">
    <property type="protein sequence ID" value="KAG9324884.1"/>
    <property type="molecule type" value="Genomic_DNA"/>
</dbReference>
<feature type="compositionally biased region" description="Low complexity" evidence="2">
    <location>
        <begin position="998"/>
        <end position="1029"/>
    </location>
</feature>
<accession>A0A9P8A9N8</accession>
<evidence type="ECO:0000256" key="2">
    <source>
        <dbReference type="SAM" id="MobiDB-lite"/>
    </source>
</evidence>
<organism evidence="4 5">
    <name type="scientific">Mortierella alpina</name>
    <name type="common">Oleaginous fungus</name>
    <name type="synonym">Mortierella renispora</name>
    <dbReference type="NCBI Taxonomy" id="64518"/>
    <lineage>
        <taxon>Eukaryota</taxon>
        <taxon>Fungi</taxon>
        <taxon>Fungi incertae sedis</taxon>
        <taxon>Mucoromycota</taxon>
        <taxon>Mortierellomycotina</taxon>
        <taxon>Mortierellomycetes</taxon>
        <taxon>Mortierellales</taxon>
        <taxon>Mortierellaceae</taxon>
        <taxon>Mortierella</taxon>
    </lineage>
</organism>
<feature type="region of interest" description="Disordered" evidence="2">
    <location>
        <begin position="141"/>
        <end position="160"/>
    </location>
</feature>
<dbReference type="GO" id="GO:0007034">
    <property type="term" value="P:vacuolar transport"/>
    <property type="evidence" value="ECO:0007669"/>
    <property type="project" value="InterPro"/>
</dbReference>
<dbReference type="InterPro" id="IPR002909">
    <property type="entry name" value="IPT_dom"/>
</dbReference>
<dbReference type="Pfam" id="PF01833">
    <property type="entry name" value="TIG"/>
    <property type="match status" value="1"/>
</dbReference>
<sequence>MNHWPIFPSHFYHLLSLQIEILGIPAENGKCRVETQLKITLRLANAHGESVKDWKQIRLPHSLIAKEKHRMEKFNGRNKHIQDSEILTLDTRLVCDHDMTKVLECCDNCIGRERKRAHRRKESQKQPGPLGAIPIFGAINPKNGTPSLDNEPVPPTPTDPIEYQAWERRRIMVFSSTEYVDISSGQCLLPTRITCYCRHHNEKVGFRIQFTARDSTGAVVASVLTNAVMMMDDHKSGKKATPAQSKRGEASGTSTAGKKVMAGATSASASTGLIFNSNDSEQQELDDEQDDMDQDEAMQEDLDEIDLEAGHHRPQDDFSDIKFEHSELLSGDILTPLASAADRIGTKRRVDENMMDDIQTELITDPSRGPSRRKMSHDITAQGAGESLPYSSAAPFSASTTMESLSSPSPFMPGSPFANDEQSNTFSPSFAQSMTSESSFLDQKNIDMFLQSDISTAIARRNTSARRPSRDQESSMMEFTTLDESMSSPPDAFQAATLATDASTNAVSQALTTTKGTFSIPAPSFAAASGVNLGSSNPFNSAGMLTSAFSTTFSSPLNGPSSTTGANPAPGMSSSFLDASQMQEFQNFKRQSILQHKQQQLLAQLQQGVQQQTPQKQMESIPVPWIAVNGDSKDPFLNMKAALSQTTNPFSSAFIPVPSSISANESSIAESTSTAEGNGAGLSTMASSSETPLAPKKRGRPRKIPTKSEAGSPVLALKTAAIPSSPMPPTPTTPITPAPASAAAAAAQFLILQQRQQQQLQHHQQQLQQQQKQAILARQKPRVQKLIPSRGPVEGGIEITLLGSGFFPGVVLTFDGVPALNVQFYGPETVICRLPPRAFPGTVVVKAQNPMSTPAAPATVTGTGQDDSANGSSSDLVRTISQLFGTPAAGTGHLSSVLDDDVGVLFEYEESKGDRDLIALALQVLGMKMNGRVEPPHQVAMRIMGTAAASNAIMGQQDAGSSSSSRALQQPHQTQQNLLLGLGSQQANPLQPSGFQQQLMLQQRQAQPTQQPSQQPSQQLVLQQAQQQQDGPLANESLLGAGMFGFGGFMNPTSGSNGGGFQREEQQTGHPEVLITDMASTLKYSVESVQRFFGKKTPEEMVRKWRQEINAQQRALDRQKRAMETEELKVKRSIQQIAKKGDIKTCKMLAKELVHSRRQKDRIVTSKAQLNSISMQLQHQLATLKIAGTLQKSSEVMSMVNNLVKLPEISAQMQEMSKEMMRAGLIDEMLQDTMEAMDDDEIEEEAEEEVNKVLFSITNGLLGEAPLAAGKLPTEAEEEEEEPALDDMQRRLEALKS</sequence>
<feature type="compositionally biased region" description="Polar residues" evidence="2">
    <location>
        <begin position="958"/>
        <end position="972"/>
    </location>
</feature>
<evidence type="ECO:0000313" key="4">
    <source>
        <dbReference type="EMBL" id="KAG9324884.1"/>
    </source>
</evidence>
<feature type="region of interest" description="Disordered" evidence="2">
    <location>
        <begin position="363"/>
        <end position="431"/>
    </location>
</feature>
<feature type="region of interest" description="Disordered" evidence="2">
    <location>
        <begin position="998"/>
        <end position="1031"/>
    </location>
</feature>
<feature type="compositionally biased region" description="Basic residues" evidence="2">
    <location>
        <begin position="695"/>
        <end position="705"/>
    </location>
</feature>
<dbReference type="PANTHER" id="PTHR10476">
    <property type="entry name" value="CHARGED MULTIVESICULAR BODY PROTEIN"/>
    <property type="match status" value="1"/>
</dbReference>
<dbReference type="InterPro" id="IPR057962">
    <property type="entry name" value="SPT23_MGA2_DBD"/>
</dbReference>
<dbReference type="Gene3D" id="2.60.40.10">
    <property type="entry name" value="Immunoglobulins"/>
    <property type="match status" value="1"/>
</dbReference>
<dbReference type="SUPFAM" id="SSF81296">
    <property type="entry name" value="E set domains"/>
    <property type="match status" value="1"/>
</dbReference>
<feature type="region of interest" description="Disordered" evidence="2">
    <location>
        <begin position="952"/>
        <end position="974"/>
    </location>
</feature>
<evidence type="ECO:0000259" key="3">
    <source>
        <dbReference type="SMART" id="SM00429"/>
    </source>
</evidence>
<dbReference type="InterPro" id="IPR014756">
    <property type="entry name" value="Ig_E-set"/>
</dbReference>
<feature type="region of interest" description="Disordered" evidence="2">
    <location>
        <begin position="850"/>
        <end position="873"/>
    </location>
</feature>
<dbReference type="Gene3D" id="6.10.140.1230">
    <property type="match status" value="1"/>
</dbReference>
<evidence type="ECO:0000313" key="5">
    <source>
        <dbReference type="Proteomes" id="UP000717515"/>
    </source>
</evidence>
<dbReference type="Pfam" id="PF25603">
    <property type="entry name" value="SPT23_MGA2_DBD"/>
    <property type="match status" value="1"/>
</dbReference>
<gene>
    <name evidence="4" type="ORF">KVV02_003291</name>
</gene>
<feature type="coiled-coil region" evidence="1">
    <location>
        <begin position="1102"/>
        <end position="1136"/>
    </location>
</feature>
<feature type="compositionally biased region" description="Low complexity" evidence="2">
    <location>
        <begin position="666"/>
        <end position="676"/>
    </location>
</feature>
<feature type="compositionally biased region" description="Polar residues" evidence="2">
    <location>
        <begin position="420"/>
        <end position="431"/>
    </location>
</feature>
<comment type="caution">
    <text evidence="4">The sequence shown here is derived from an EMBL/GenBank/DDBJ whole genome shotgun (WGS) entry which is preliminary data.</text>
</comment>
<feature type="compositionally biased region" description="Low complexity" evidence="2">
    <location>
        <begin position="404"/>
        <end position="416"/>
    </location>
</feature>
<feature type="domain" description="IPT/TIG" evidence="3">
    <location>
        <begin position="780"/>
        <end position="863"/>
    </location>
</feature>
<feature type="region of interest" description="Disordered" evidence="2">
    <location>
        <begin position="666"/>
        <end position="714"/>
    </location>
</feature>
<dbReference type="InterPro" id="IPR013783">
    <property type="entry name" value="Ig-like_fold"/>
</dbReference>
<dbReference type="InterPro" id="IPR005024">
    <property type="entry name" value="Snf7_fam"/>
</dbReference>
<name>A0A9P8A9N8_MORAP</name>
<feature type="compositionally biased region" description="Acidic residues" evidence="2">
    <location>
        <begin position="1275"/>
        <end position="1285"/>
    </location>
</feature>
<dbReference type="CDD" id="cd00102">
    <property type="entry name" value="IPT"/>
    <property type="match status" value="1"/>
</dbReference>
<keyword evidence="1" id="KW-0175">Coiled coil</keyword>
<feature type="region of interest" description="Disordered" evidence="2">
    <location>
        <begin position="1268"/>
        <end position="1297"/>
    </location>
</feature>